<proteinExistence type="predicted"/>
<name>A0ACB9MM44_9MYRT</name>
<gene>
    <name evidence="1" type="ORF">MLD38_030176</name>
</gene>
<keyword evidence="2" id="KW-1185">Reference proteome</keyword>
<dbReference type="EMBL" id="CM042888">
    <property type="protein sequence ID" value="KAI4324716.1"/>
    <property type="molecule type" value="Genomic_DNA"/>
</dbReference>
<reference evidence="2" key="1">
    <citation type="journal article" date="2023" name="Front. Plant Sci.">
        <title>Chromosomal-level genome assembly of Melastoma candidum provides insights into trichome evolution.</title>
        <authorList>
            <person name="Zhong Y."/>
            <person name="Wu W."/>
            <person name="Sun C."/>
            <person name="Zou P."/>
            <person name="Liu Y."/>
            <person name="Dai S."/>
            <person name="Zhou R."/>
        </authorList>
    </citation>
    <scope>NUCLEOTIDE SEQUENCE [LARGE SCALE GENOMIC DNA]</scope>
</reference>
<sequence>MSWSSETEAKSWDWIDERRASVSFAEDGLGLRLGVGFRDWGRNDGGLRRKEGEGERRKRLVVSWERRDRRDWERGRGGRRERRLEVVVVVVVAAGCCSCCCGCDGGCCGGGFGGEFRPKRAGDWAWESIGSSRRCW</sequence>
<accession>A0ACB9MM44</accession>
<evidence type="ECO:0000313" key="1">
    <source>
        <dbReference type="EMBL" id="KAI4324716.1"/>
    </source>
</evidence>
<comment type="caution">
    <text evidence="1">The sequence shown here is derived from an EMBL/GenBank/DDBJ whole genome shotgun (WGS) entry which is preliminary data.</text>
</comment>
<organism evidence="1 2">
    <name type="scientific">Melastoma candidum</name>
    <dbReference type="NCBI Taxonomy" id="119954"/>
    <lineage>
        <taxon>Eukaryota</taxon>
        <taxon>Viridiplantae</taxon>
        <taxon>Streptophyta</taxon>
        <taxon>Embryophyta</taxon>
        <taxon>Tracheophyta</taxon>
        <taxon>Spermatophyta</taxon>
        <taxon>Magnoliopsida</taxon>
        <taxon>eudicotyledons</taxon>
        <taxon>Gunneridae</taxon>
        <taxon>Pentapetalae</taxon>
        <taxon>rosids</taxon>
        <taxon>malvids</taxon>
        <taxon>Myrtales</taxon>
        <taxon>Melastomataceae</taxon>
        <taxon>Melastomatoideae</taxon>
        <taxon>Melastomateae</taxon>
        <taxon>Melastoma</taxon>
    </lineage>
</organism>
<evidence type="ECO:0000313" key="2">
    <source>
        <dbReference type="Proteomes" id="UP001057402"/>
    </source>
</evidence>
<protein>
    <submittedName>
        <fullName evidence="1">Uncharacterized protein</fullName>
    </submittedName>
</protein>
<dbReference type="Proteomes" id="UP001057402">
    <property type="component" value="Chromosome 9"/>
</dbReference>